<proteinExistence type="predicted"/>
<dbReference type="EMBL" id="JACIFP010000001">
    <property type="protein sequence ID" value="MBB4135413.1"/>
    <property type="molecule type" value="Genomic_DNA"/>
</dbReference>
<evidence type="ECO:0000256" key="2">
    <source>
        <dbReference type="ARBA" id="ARBA00022643"/>
    </source>
</evidence>
<comment type="caution">
    <text evidence="6">The sequence shown here is derived from an EMBL/GenBank/DDBJ whole genome shotgun (WGS) entry which is preliminary data.</text>
</comment>
<accession>A0A840EYR9</accession>
<dbReference type="GO" id="GO:0004497">
    <property type="term" value="F:monooxygenase activity"/>
    <property type="evidence" value="ECO:0007669"/>
    <property type="project" value="UniProtKB-KW"/>
</dbReference>
<dbReference type="SUPFAM" id="SSF51679">
    <property type="entry name" value="Bacterial luciferase-like"/>
    <property type="match status" value="1"/>
</dbReference>
<dbReference type="PANTHER" id="PTHR30011:SF16">
    <property type="entry name" value="C2H2 FINGER DOMAIN TRANSCRIPTION FACTOR (EUROFUNG)-RELATED"/>
    <property type="match status" value="1"/>
</dbReference>
<organism evidence="6 7">
    <name type="scientific">Gordonia humi</name>
    <dbReference type="NCBI Taxonomy" id="686429"/>
    <lineage>
        <taxon>Bacteria</taxon>
        <taxon>Bacillati</taxon>
        <taxon>Actinomycetota</taxon>
        <taxon>Actinomycetes</taxon>
        <taxon>Mycobacteriales</taxon>
        <taxon>Gordoniaceae</taxon>
        <taxon>Gordonia</taxon>
    </lineage>
</organism>
<dbReference type="Gene3D" id="3.20.20.30">
    <property type="entry name" value="Luciferase-like domain"/>
    <property type="match status" value="1"/>
</dbReference>
<keyword evidence="2" id="KW-0288">FMN</keyword>
<dbReference type="InterPro" id="IPR051260">
    <property type="entry name" value="Diverse_substr_monoxygenases"/>
</dbReference>
<name>A0A840EYR9_9ACTN</name>
<keyword evidence="3" id="KW-0560">Oxidoreductase</keyword>
<evidence type="ECO:0000256" key="3">
    <source>
        <dbReference type="ARBA" id="ARBA00023002"/>
    </source>
</evidence>
<gene>
    <name evidence="6" type="ORF">BKA16_001965</name>
</gene>
<reference evidence="6 7" key="1">
    <citation type="submission" date="2020-08" db="EMBL/GenBank/DDBJ databases">
        <title>Sequencing the genomes of 1000 actinobacteria strains.</title>
        <authorList>
            <person name="Klenk H.-P."/>
        </authorList>
    </citation>
    <scope>NUCLEOTIDE SEQUENCE [LARGE SCALE GENOMIC DNA]</scope>
    <source>
        <strain evidence="6 7">DSM 45298</strain>
    </source>
</reference>
<evidence type="ECO:0000256" key="1">
    <source>
        <dbReference type="ARBA" id="ARBA00022630"/>
    </source>
</evidence>
<dbReference type="InterPro" id="IPR036661">
    <property type="entry name" value="Luciferase-like_sf"/>
</dbReference>
<dbReference type="Proteomes" id="UP000551501">
    <property type="component" value="Unassembled WGS sequence"/>
</dbReference>
<protein>
    <submittedName>
        <fullName evidence="6">Alkanesulfonate monooxygenase SsuD/methylene tetrahydromethanopterin reductase-like flavin-dependent oxidoreductase (Luciferase family)</fullName>
    </submittedName>
</protein>
<dbReference type="PANTHER" id="PTHR30011">
    <property type="entry name" value="ALKANESULFONATE MONOOXYGENASE-RELATED"/>
    <property type="match status" value="1"/>
</dbReference>
<evidence type="ECO:0000313" key="7">
    <source>
        <dbReference type="Proteomes" id="UP000551501"/>
    </source>
</evidence>
<sequence length="312" mass="31481">MTVFIEVSIGSAPHQVPFAHAESVAAAAAAAGVTGLRLVEGDVGSPTVDPSITAAYLAVAEPVLAYLVDASTSHNAPYNLARRIGSLDRATGGRTGLVLRPGAGDEVSDPVTPDPAADTDAAQRWGEYTDVLAQLWDSFPADALVGNQTAGVVVDDEQLVRIDHEGALYRVRGPLDGPGSPQGRPPLVTDRLDTVGADAVVARADAVIIAVADVADALPALTEALSAAARPRETLAILARVGVDESADRLVAWAADAGVDGFVVADAGNVDATIGAVRTVAAGLVGSGTGTLRASLGLAPRLRGLESAAVLA</sequence>
<feature type="region of interest" description="Disordered" evidence="5">
    <location>
        <begin position="98"/>
        <end position="118"/>
    </location>
</feature>
<evidence type="ECO:0000256" key="4">
    <source>
        <dbReference type="ARBA" id="ARBA00023033"/>
    </source>
</evidence>
<dbReference type="GO" id="GO:0016705">
    <property type="term" value="F:oxidoreductase activity, acting on paired donors, with incorporation or reduction of molecular oxygen"/>
    <property type="evidence" value="ECO:0007669"/>
    <property type="project" value="InterPro"/>
</dbReference>
<evidence type="ECO:0000313" key="6">
    <source>
        <dbReference type="EMBL" id="MBB4135413.1"/>
    </source>
</evidence>
<keyword evidence="4 6" id="KW-0503">Monooxygenase</keyword>
<feature type="compositionally biased region" description="Low complexity" evidence="5">
    <location>
        <begin position="109"/>
        <end position="118"/>
    </location>
</feature>
<dbReference type="RefSeq" id="WP_183370458.1">
    <property type="nucleotide sequence ID" value="NZ_BAABHL010000065.1"/>
</dbReference>
<evidence type="ECO:0000256" key="5">
    <source>
        <dbReference type="SAM" id="MobiDB-lite"/>
    </source>
</evidence>
<keyword evidence="1" id="KW-0285">Flavoprotein</keyword>
<keyword evidence="7" id="KW-1185">Reference proteome</keyword>
<dbReference type="AlphaFoldDB" id="A0A840EYR9"/>